<dbReference type="Proteomes" id="UP000793456">
    <property type="component" value="Chromosome XII"/>
</dbReference>
<comment type="caution">
    <text evidence="1">The sequence shown here is derived from an EMBL/GenBank/DDBJ whole genome shotgun (WGS) entry which is preliminary data.</text>
</comment>
<sequence>MERLQIWGLFVVFIILTAAKRSFGISPSTYMVLAPSSLSPGLPTPVSVTILTTEQVSVSARIVQGSNTLVSNSTSVEGVLVHMKTHAWEHKLTALHNLKQAVLHWFGALLSLKQLFTSLMTGPLVLDSVGGIVFSMKPKQTQINKMMGSGSYLLEVKGYVDELMVFSNSTWLRFSPKGFSTFIQTDKLNYLPGQTVKIRVVSIQPDWKPLESWVDIAIKDPRGNLLRDWAHFAKLGVVSKEFQLSDNPPLGQWTIVTSIRNVSSEKHFNVDYYVLPKFEVSITAPDSIHHEFTLSGNVTAKYLYGKPVDGIMNITFLHHYHGLVRSYHQVKPINGTASFVFDPTENPSGPRRLGLGFPGGRMDEFIMVMVNVTGYLTGLTYSSMKKVSVVKFRYKVSFHDYPRLLRPSLEFIARLKISTYNDQPLSEDDQRKMVDVSVMQGTKSPWSWKGDEVEALAARSNISVPLGIRPGMPPEKMEFPVPADGIIPLVIQLRNDTETLTIDASFVDSHTTLQLYRSYTSPSNSYLQIQKPSGPLEVKSRGQVVSAGKSSRVLTLVPDVTWAPKACIIVYCVHFNGEIVNDVIQLPITKTLQKVSLSWSDTERRPGEEVTLGVKVAEPGSLVGILVVDKATHLMGYDNDITKDRVATVVALRMSVLLSQVLKEMGEYGVSKADAFSDMLRMGDPYSVFKTCDLVVLTDANLHEKETDPSFLLREGIQLLANTERPQDDEEQPPPPRERSNFPETWIWMDIMSDSDSIEKTLTVPDSITTWTATAFVISENLGLGITDKPAELTAFQPFFLSLNLPAYIIRGEELVLEVILFNYTPRDLEVLVIVAQSDTFEFLFPDNNKIPMPSSRRVLVRSQSGTSVLIPIKALVLGEIPISVKAVSSVASDLVRRTILVKAEGLEQMHHTAVLLELSPPYWNVSRDMMFTFPADVVEGSERVTVTAVGDILGPSISGLDSLIQMPYGCGEQNMINFAPNVYVLKYLITTDQANQDITEKAKAYMLKGYERELSFQRSDGSFSAFGQSDPSGSTWLTAFVLRCFLQARQFINIDPNVLQRAAAWIVVQQGDDGRFLERGRVIHTGLQGGVDGPTSLTAYVLIALLEDNNIQAQYRSQVSAAMMFLETRLALGVTTNYSLSLLTFALALGGSSNADMALNELIERAEIIDGVPTWTSPDDDRLSSSWQPSSTSIEIASYVMLSAEGLDRVADGLSLMKWLSQQRNHNGGFGSTQDTIMALQALSTYTILAWYMKWYDVDLTIRVNTDASSPVASFHIDRDNYQILQSRQIEPEDRMKLQVTAQGKGIALFQLNVFYNIRNRKPSRRRRDEHEAFLLHVELFDPDIDSAHLFICTSLSGDLGLNATGMVIMEVGLMSGFIMVPDSIQVDEVIKRVETQPGKIILYLDSVTTEQMCVEIPLTLEYKVAKVQEANVVVYDYYEPRRRTVRVYESDWRHDMSLSTFCGEDLSECVADVYDEFNAASGCSQNVLLMSLLPALLVLIVTFAT</sequence>
<evidence type="ECO:0000313" key="1">
    <source>
        <dbReference type="EMBL" id="TMS12025.1"/>
    </source>
</evidence>
<accession>A0ACD3QY18</accession>
<protein>
    <submittedName>
        <fullName evidence="1">Uncharacterized protein</fullName>
    </submittedName>
</protein>
<organism evidence="1 2">
    <name type="scientific">Larimichthys crocea</name>
    <name type="common">Large yellow croaker</name>
    <name type="synonym">Pseudosciaena crocea</name>
    <dbReference type="NCBI Taxonomy" id="215358"/>
    <lineage>
        <taxon>Eukaryota</taxon>
        <taxon>Metazoa</taxon>
        <taxon>Chordata</taxon>
        <taxon>Craniata</taxon>
        <taxon>Vertebrata</taxon>
        <taxon>Euteleostomi</taxon>
        <taxon>Actinopterygii</taxon>
        <taxon>Neopterygii</taxon>
        <taxon>Teleostei</taxon>
        <taxon>Neoteleostei</taxon>
        <taxon>Acanthomorphata</taxon>
        <taxon>Eupercaria</taxon>
        <taxon>Sciaenidae</taxon>
        <taxon>Larimichthys</taxon>
    </lineage>
</organism>
<proteinExistence type="predicted"/>
<evidence type="ECO:0000313" key="2">
    <source>
        <dbReference type="Proteomes" id="UP000793456"/>
    </source>
</evidence>
<reference evidence="1" key="1">
    <citation type="submission" date="2018-11" db="EMBL/GenBank/DDBJ databases">
        <title>The sequence and de novo assembly of Larimichthys crocea genome using PacBio and Hi-C technologies.</title>
        <authorList>
            <person name="Xu P."/>
            <person name="Chen B."/>
            <person name="Zhou Z."/>
            <person name="Ke Q."/>
            <person name="Wu Y."/>
            <person name="Bai H."/>
            <person name="Pu F."/>
        </authorList>
    </citation>
    <scope>NUCLEOTIDE SEQUENCE</scope>
    <source>
        <tissue evidence="1">Muscle</tissue>
    </source>
</reference>
<dbReference type="EMBL" id="CM011685">
    <property type="protein sequence ID" value="TMS12025.1"/>
    <property type="molecule type" value="Genomic_DNA"/>
</dbReference>
<keyword evidence="2" id="KW-1185">Reference proteome</keyword>
<name>A0ACD3QY18_LARCR</name>
<gene>
    <name evidence="1" type="ORF">E3U43_016983</name>
</gene>